<keyword evidence="9" id="KW-1185">Reference proteome</keyword>
<comment type="caution">
    <text evidence="8">The sequence shown here is derived from an EMBL/GenBank/DDBJ whole genome shotgun (WGS) entry which is preliminary data.</text>
</comment>
<dbReference type="PANTHER" id="PTHR24373">
    <property type="entry name" value="SLIT RELATED LEUCINE-RICH REPEAT NEURONAL PROTEIN"/>
    <property type="match status" value="1"/>
</dbReference>
<dbReference type="Pfam" id="PF13306">
    <property type="entry name" value="LRR_5"/>
    <property type="match status" value="1"/>
</dbReference>
<dbReference type="InterPro" id="IPR001611">
    <property type="entry name" value="Leu-rich_rpt"/>
</dbReference>
<feature type="domain" description="LRRNT" evidence="7">
    <location>
        <begin position="21"/>
        <end position="54"/>
    </location>
</feature>
<evidence type="ECO:0000259" key="7">
    <source>
        <dbReference type="SMART" id="SM00013"/>
    </source>
</evidence>
<dbReference type="SUPFAM" id="SSF52058">
    <property type="entry name" value="L domain-like"/>
    <property type="match status" value="2"/>
</dbReference>
<keyword evidence="5" id="KW-0812">Transmembrane</keyword>
<dbReference type="PROSITE" id="PS51257">
    <property type="entry name" value="PROKAR_LIPOPROTEIN"/>
    <property type="match status" value="1"/>
</dbReference>
<dbReference type="AlphaFoldDB" id="A0A7I8W7Z0"/>
<proteinExistence type="predicted"/>
<evidence type="ECO:0000256" key="2">
    <source>
        <dbReference type="ARBA" id="ARBA00022729"/>
    </source>
</evidence>
<dbReference type="OrthoDB" id="6134357at2759"/>
<dbReference type="SMART" id="SM00369">
    <property type="entry name" value="LRR_TYP"/>
    <property type="match status" value="9"/>
</dbReference>
<keyword evidence="1" id="KW-0433">Leucine-rich repeat</keyword>
<dbReference type="SMART" id="SM00365">
    <property type="entry name" value="LRR_SD22"/>
    <property type="match status" value="7"/>
</dbReference>
<dbReference type="InterPro" id="IPR000372">
    <property type="entry name" value="LRRNT"/>
</dbReference>
<dbReference type="PANTHER" id="PTHR24373:SF275">
    <property type="entry name" value="TIR DOMAIN-CONTAINING PROTEIN"/>
    <property type="match status" value="1"/>
</dbReference>
<evidence type="ECO:0000313" key="8">
    <source>
        <dbReference type="EMBL" id="CAD5124454.1"/>
    </source>
</evidence>
<keyword evidence="2 6" id="KW-0732">Signal</keyword>
<dbReference type="Gene3D" id="3.80.10.10">
    <property type="entry name" value="Ribonuclease Inhibitor"/>
    <property type="match status" value="5"/>
</dbReference>
<dbReference type="InterPro" id="IPR026906">
    <property type="entry name" value="LRR_5"/>
</dbReference>
<evidence type="ECO:0000256" key="3">
    <source>
        <dbReference type="ARBA" id="ARBA00022737"/>
    </source>
</evidence>
<dbReference type="InterPro" id="IPR003591">
    <property type="entry name" value="Leu-rich_rpt_typical-subtyp"/>
</dbReference>
<keyword evidence="3" id="KW-0677">Repeat</keyword>
<dbReference type="InterPro" id="IPR032675">
    <property type="entry name" value="LRR_dom_sf"/>
</dbReference>
<feature type="region of interest" description="Disordered" evidence="4">
    <location>
        <begin position="560"/>
        <end position="583"/>
    </location>
</feature>
<feature type="chain" id="PRO_5029806425" evidence="6">
    <location>
        <begin position="22"/>
        <end position="721"/>
    </location>
</feature>
<evidence type="ECO:0000256" key="6">
    <source>
        <dbReference type="SAM" id="SignalP"/>
    </source>
</evidence>
<evidence type="ECO:0000256" key="5">
    <source>
        <dbReference type="SAM" id="Phobius"/>
    </source>
</evidence>
<dbReference type="PROSITE" id="PS51450">
    <property type="entry name" value="LRR"/>
    <property type="match status" value="4"/>
</dbReference>
<protein>
    <submittedName>
        <fullName evidence="8">DgyrCDS12736</fullName>
    </submittedName>
</protein>
<evidence type="ECO:0000256" key="4">
    <source>
        <dbReference type="SAM" id="MobiDB-lite"/>
    </source>
</evidence>
<gene>
    <name evidence="8" type="ORF">DGYR_LOCUS11996</name>
</gene>
<keyword evidence="5" id="KW-0472">Membrane</keyword>
<dbReference type="InterPro" id="IPR050328">
    <property type="entry name" value="Dev_Immune_Receptor"/>
</dbReference>
<keyword evidence="5" id="KW-1133">Transmembrane helix</keyword>
<dbReference type="SMART" id="SM00013">
    <property type="entry name" value="LRRNT"/>
    <property type="match status" value="1"/>
</dbReference>
<dbReference type="Pfam" id="PF13855">
    <property type="entry name" value="LRR_8"/>
    <property type="match status" value="2"/>
</dbReference>
<evidence type="ECO:0000313" key="9">
    <source>
        <dbReference type="Proteomes" id="UP000549394"/>
    </source>
</evidence>
<evidence type="ECO:0000256" key="1">
    <source>
        <dbReference type="ARBA" id="ARBA00022614"/>
    </source>
</evidence>
<name>A0A7I8W7Z0_9ANNE</name>
<feature type="transmembrane region" description="Helical" evidence="5">
    <location>
        <begin position="615"/>
        <end position="641"/>
    </location>
</feature>
<sequence>MPRIWLPIIVVGLLHLLGTLSCPTSCVCHRRYSSVNCTLQKLQTVPVLPEWTKRLNLAHNSLLQLYGSLWNNIRGVESLDLSHNRIRTVVEGSFVYLNDLKFLDLSYNELNQLSMAMLKGLTNLRTLVANSNVIVHLELGLLTNLRILQLKNNRLKRLSSVTFSFLTKLEKLNLDGNLLKDIDAKAFEPLKSINTIVLRNNPLKDNLKELNIPSSANLNFLDLSNCGINDIPLDVPKTIDYLVLRRNNIRSLKNIKHLISIRILVMDQNKLENIEKYTFLRLRLLEELRLGKNLMRKIPDSLSPTLRSLYMDENLVRKVTNVFQPGSNLQKLSLNRNRIRRIDGNALKNLRNLKHVDFSVNNLTTIEENTFRENYNLTTLQLSVNPLQSLPSKSFRGLRNLNRLTMSYISTNIYMGKSLFNYTKRLERLSIDSSPSIARNLMCSRTLRSGLRPLKSLSMLSNDLHTFSANFLVDLPNLSMFKFTSNRLWCDSNVKWFKQWILATTIAIDSFASIICHNPTENFRIPKSLKDVDDVHLMNSTLPRAFNQCSSALPTNKPFEATERSLNEQPAEEREELKEDSKMTDMSKNLFTTPSITSYTEGKVVRKGRGMTGRVSLMTVFVSVACVLVLCGVVATVVYCISSSRRKKWRRKKGKARKDSKSPSIIKYEHDKDVLYFSTLQKTKTFANSKPDLVQGDRMSLVPGRDINHEGPLRVYKWEDF</sequence>
<dbReference type="EMBL" id="CAJFCJ010000021">
    <property type="protein sequence ID" value="CAD5124454.1"/>
    <property type="molecule type" value="Genomic_DNA"/>
</dbReference>
<reference evidence="8 9" key="1">
    <citation type="submission" date="2020-08" db="EMBL/GenBank/DDBJ databases">
        <authorList>
            <person name="Hejnol A."/>
        </authorList>
    </citation>
    <scope>NUCLEOTIDE SEQUENCE [LARGE SCALE GENOMIC DNA]</scope>
</reference>
<feature type="signal peptide" evidence="6">
    <location>
        <begin position="1"/>
        <end position="21"/>
    </location>
</feature>
<organism evidence="8 9">
    <name type="scientific">Dimorphilus gyrociliatus</name>
    <dbReference type="NCBI Taxonomy" id="2664684"/>
    <lineage>
        <taxon>Eukaryota</taxon>
        <taxon>Metazoa</taxon>
        <taxon>Spiralia</taxon>
        <taxon>Lophotrochozoa</taxon>
        <taxon>Annelida</taxon>
        <taxon>Polychaeta</taxon>
        <taxon>Polychaeta incertae sedis</taxon>
        <taxon>Dinophilidae</taxon>
        <taxon>Dimorphilus</taxon>
    </lineage>
</organism>
<accession>A0A7I8W7Z0</accession>
<dbReference type="Proteomes" id="UP000549394">
    <property type="component" value="Unassembled WGS sequence"/>
</dbReference>